<dbReference type="SUPFAM" id="SSF89550">
    <property type="entry name" value="PHP domain-like"/>
    <property type="match status" value="1"/>
</dbReference>
<protein>
    <submittedName>
        <fullName evidence="3">Putative hydrolase</fullName>
    </submittedName>
</protein>
<dbReference type="GO" id="GO:0042578">
    <property type="term" value="F:phosphoric ester hydrolase activity"/>
    <property type="evidence" value="ECO:0007669"/>
    <property type="project" value="TreeGrafter"/>
</dbReference>
<feature type="domain" description="PHP" evidence="2">
    <location>
        <begin position="16"/>
        <end position="84"/>
    </location>
</feature>
<evidence type="ECO:0000259" key="2">
    <source>
        <dbReference type="Pfam" id="PF02811"/>
    </source>
</evidence>
<feature type="compositionally biased region" description="Basic and acidic residues" evidence="1">
    <location>
        <begin position="1"/>
        <end position="19"/>
    </location>
</feature>
<dbReference type="Pfam" id="PF02811">
    <property type="entry name" value="PHP"/>
    <property type="match status" value="1"/>
</dbReference>
<organism evidence="3 4">
    <name type="scientific">Jatrophihabitans endophyticus</name>
    <dbReference type="NCBI Taxonomy" id="1206085"/>
    <lineage>
        <taxon>Bacteria</taxon>
        <taxon>Bacillati</taxon>
        <taxon>Actinomycetota</taxon>
        <taxon>Actinomycetes</taxon>
        <taxon>Jatrophihabitantales</taxon>
        <taxon>Jatrophihabitantaceae</taxon>
        <taxon>Jatrophihabitans</taxon>
    </lineage>
</organism>
<feature type="region of interest" description="Disordered" evidence="1">
    <location>
        <begin position="1"/>
        <end position="29"/>
    </location>
</feature>
<evidence type="ECO:0000313" key="4">
    <source>
        <dbReference type="Proteomes" id="UP000186132"/>
    </source>
</evidence>
<dbReference type="PANTHER" id="PTHR36928:SF1">
    <property type="entry name" value="PHOSPHATASE YCDX-RELATED"/>
    <property type="match status" value="1"/>
</dbReference>
<dbReference type="STRING" id="1206085.SAMN05443575_0249"/>
<evidence type="ECO:0000313" key="3">
    <source>
        <dbReference type="EMBL" id="SHF54297.1"/>
    </source>
</evidence>
<dbReference type="PANTHER" id="PTHR36928">
    <property type="entry name" value="PHOSPHATASE YCDX-RELATED"/>
    <property type="match status" value="1"/>
</dbReference>
<dbReference type="Proteomes" id="UP000186132">
    <property type="component" value="Unassembled WGS sequence"/>
</dbReference>
<dbReference type="InterPro" id="IPR004013">
    <property type="entry name" value="PHP_dom"/>
</dbReference>
<dbReference type="Gene3D" id="3.20.20.140">
    <property type="entry name" value="Metal-dependent hydrolases"/>
    <property type="match status" value="1"/>
</dbReference>
<reference evidence="3 4" key="1">
    <citation type="submission" date="2016-11" db="EMBL/GenBank/DDBJ databases">
        <authorList>
            <person name="Jaros S."/>
            <person name="Januszkiewicz K."/>
            <person name="Wedrychowicz H."/>
        </authorList>
    </citation>
    <scope>NUCLEOTIDE SEQUENCE [LARGE SCALE GENOMIC DNA]</scope>
    <source>
        <strain evidence="3 4">DSM 45627</strain>
    </source>
</reference>
<accession>A0A1M5CI72</accession>
<dbReference type="InterPro" id="IPR050243">
    <property type="entry name" value="PHP_phosphatase"/>
</dbReference>
<dbReference type="EMBL" id="FQVU01000001">
    <property type="protein sequence ID" value="SHF54297.1"/>
    <property type="molecule type" value="Genomic_DNA"/>
</dbReference>
<gene>
    <name evidence="3" type="ORF">SAMN05443575_0249</name>
</gene>
<name>A0A1M5CI72_9ACTN</name>
<evidence type="ECO:0000256" key="1">
    <source>
        <dbReference type="SAM" id="MobiDB-lite"/>
    </source>
</evidence>
<dbReference type="AlphaFoldDB" id="A0A1M5CI72"/>
<proteinExistence type="predicted"/>
<sequence>MTAADRGRSAVDLGSDLHTHSTLTDGTADPDAMADAAAAAGLHTWGLSDHVRADSDWVGDYAVRVRALRRPGLTIRCGVEAKILDAAGRLDLPSRLPRLDYVLVADHQYPGADGPVGPRDMRERLAAGRLDAAAVVAGLVEATCRAVALAPYPAIVVHPFSLLPKMGLDEDDVTDEHRTRLAEACLRADAAIEVNEKWRTPTRHTVAFLLAAGVRVVAGSDAHATTAVGAWDHALAVLGTLPPAAVTATEVGASR</sequence>
<dbReference type="GO" id="GO:0005829">
    <property type="term" value="C:cytosol"/>
    <property type="evidence" value="ECO:0007669"/>
    <property type="project" value="TreeGrafter"/>
</dbReference>
<keyword evidence="3" id="KW-0378">Hydrolase</keyword>
<dbReference type="OrthoDB" id="8279407at2"/>
<dbReference type="InterPro" id="IPR016195">
    <property type="entry name" value="Pol/histidinol_Pase-like"/>
</dbReference>
<dbReference type="GO" id="GO:0008270">
    <property type="term" value="F:zinc ion binding"/>
    <property type="evidence" value="ECO:0007669"/>
    <property type="project" value="TreeGrafter"/>
</dbReference>
<keyword evidence="4" id="KW-1185">Reference proteome</keyword>
<dbReference type="RefSeq" id="WP_073384942.1">
    <property type="nucleotide sequence ID" value="NZ_FQVU01000001.1"/>
</dbReference>